<dbReference type="PANTHER" id="PTHR23082">
    <property type="entry name" value="TRANSCRIPTION INITIATION FACTOR IIIC TFIIIC , POLYPEPTIDE 3-RELATED"/>
    <property type="match status" value="1"/>
</dbReference>
<dbReference type="GO" id="GO:0000127">
    <property type="term" value="C:transcription factor TFIIIC complex"/>
    <property type="evidence" value="ECO:0007669"/>
    <property type="project" value="TreeGrafter"/>
</dbReference>
<dbReference type="GO" id="GO:0006383">
    <property type="term" value="P:transcription by RNA polymerase III"/>
    <property type="evidence" value="ECO:0007669"/>
    <property type="project" value="InterPro"/>
</dbReference>
<comment type="caution">
    <text evidence="2">The sequence shown here is derived from an EMBL/GenBank/DDBJ whole genome shotgun (WGS) entry which is preliminary data.</text>
</comment>
<evidence type="ECO:0000313" key="3">
    <source>
        <dbReference type="Proteomes" id="UP000673691"/>
    </source>
</evidence>
<accession>A0A8H8DJP6</accession>
<protein>
    <submittedName>
        <fullName evidence="2">Uncharacterized protein</fullName>
    </submittedName>
</protein>
<gene>
    <name evidence="2" type="ORF">BJ554DRAFT_7636</name>
</gene>
<feature type="region of interest" description="Disordered" evidence="1">
    <location>
        <begin position="61"/>
        <end position="93"/>
    </location>
</feature>
<dbReference type="EMBL" id="JAEFCI010005383">
    <property type="protein sequence ID" value="KAG5460327.1"/>
    <property type="molecule type" value="Genomic_DNA"/>
</dbReference>
<feature type="region of interest" description="Disordered" evidence="1">
    <location>
        <begin position="364"/>
        <end position="427"/>
    </location>
</feature>
<organism evidence="2 3">
    <name type="scientific">Olpidium bornovanus</name>
    <dbReference type="NCBI Taxonomy" id="278681"/>
    <lineage>
        <taxon>Eukaryota</taxon>
        <taxon>Fungi</taxon>
        <taxon>Fungi incertae sedis</taxon>
        <taxon>Olpidiomycota</taxon>
        <taxon>Olpidiomycotina</taxon>
        <taxon>Olpidiomycetes</taxon>
        <taxon>Olpidiales</taxon>
        <taxon>Olpidiaceae</taxon>
        <taxon>Olpidium</taxon>
    </lineage>
</organism>
<proteinExistence type="predicted"/>
<dbReference type="Proteomes" id="UP000673691">
    <property type="component" value="Unassembled WGS sequence"/>
</dbReference>
<feature type="compositionally biased region" description="Polar residues" evidence="1">
    <location>
        <begin position="484"/>
        <end position="493"/>
    </location>
</feature>
<keyword evidence="3" id="KW-1185">Reference proteome</keyword>
<feature type="compositionally biased region" description="Basic and acidic residues" evidence="1">
    <location>
        <begin position="403"/>
        <end position="417"/>
    </location>
</feature>
<dbReference type="AlphaFoldDB" id="A0A8H8DJP6"/>
<dbReference type="OrthoDB" id="2430568at2759"/>
<dbReference type="PANTHER" id="PTHR23082:SF0">
    <property type="entry name" value="GENERAL TRANSCRIPTION FACTOR 3C POLYPEPTIDE 3"/>
    <property type="match status" value="1"/>
</dbReference>
<reference evidence="2 3" key="1">
    <citation type="journal article" name="Sci. Rep.">
        <title>Genome-scale phylogenetic analyses confirm Olpidium as the closest living zoosporic fungus to the non-flagellated, terrestrial fungi.</title>
        <authorList>
            <person name="Chang Y."/>
            <person name="Rochon D."/>
            <person name="Sekimoto S."/>
            <person name="Wang Y."/>
            <person name="Chovatia M."/>
            <person name="Sandor L."/>
            <person name="Salamov A."/>
            <person name="Grigoriev I.V."/>
            <person name="Stajich J.E."/>
            <person name="Spatafora J.W."/>
        </authorList>
    </citation>
    <scope>NUCLEOTIDE SEQUENCE [LARGE SCALE GENOMIC DNA]</scope>
    <source>
        <strain evidence="2">S191</strain>
    </source>
</reference>
<evidence type="ECO:0000313" key="2">
    <source>
        <dbReference type="EMBL" id="KAG5460327.1"/>
    </source>
</evidence>
<name>A0A8H8DJP6_9FUNG</name>
<dbReference type="InterPro" id="IPR039340">
    <property type="entry name" value="Tfc4/TFIIIC-102/Sfc4"/>
</dbReference>
<feature type="region of interest" description="Disordered" evidence="1">
    <location>
        <begin position="467"/>
        <end position="493"/>
    </location>
</feature>
<evidence type="ECO:0000256" key="1">
    <source>
        <dbReference type="SAM" id="MobiDB-lite"/>
    </source>
</evidence>
<feature type="compositionally biased region" description="Basic and acidic residues" evidence="1">
    <location>
        <begin position="468"/>
        <end position="481"/>
    </location>
</feature>
<sequence>MEGIPEGDVLSTKAALADIHAELGDRQRARELVEAGASAFPALNNQYLLVTVKQAQAAIKAAGPGRRVSAADPEGVGEQSASGHPAASARDRRSILQAKPTMSKAVSKAQIKRRRMANAARRVAEREAQIKDQYVLLSRDLMADEKILSTLAAKLRPPESLGGSIEEQVGNVEARLQGQSQWQKALIFEEAGTSCGDISLPFRTWPTLYFLPCIFRAAVARDPQAEPADVPRTFRGISFERWYDLLTQFAIVAAKDGAFGEAWTALATASEAIQDMDVVTENCRWFVMSQPREPRSYHLMSMSYARELIFNPPILTTRVLYDFESGSDGIAQFGSKSVQMLIQRKVKALDEQLSSEFGLRNAVNSTVDKDNRAGTPENPGAPSADDGGERTPTESDWPLAADAGRDSAEPMDIDRGAASRSSSLVSVEPKLLEDKDDPRLTLFYGNALQIARNYVGAKGELALISPENAKERKNGEKKFPENGDPTSTAPLRPSSGSRIPVFFLRAYASAPDDPLANLCAGLAYLHHAMQRRTGNRHFQIAQSFTFIFRYFELRGGDSERKEPARQRLYAQEAYYNVARAFQQLGETVEKKSIASLLTAAGIRAGNFPRSGLTHLAVPYYEKALALPSMAEVYAEMGLPLPDGWDVEEGGDDPTNLKREAAYNLAMIYVCSGSMGLAQNLLAEYCTI</sequence>